<feature type="domain" description="RING-type" evidence="8">
    <location>
        <begin position="176"/>
        <end position="264"/>
    </location>
</feature>
<evidence type="ECO:0000259" key="8">
    <source>
        <dbReference type="PROSITE" id="PS50089"/>
    </source>
</evidence>
<dbReference type="EMBL" id="GL871079">
    <property type="protein sequence ID" value="EGC34894.1"/>
    <property type="molecule type" value="Genomic_DNA"/>
</dbReference>
<dbReference type="Proteomes" id="UP000001064">
    <property type="component" value="Unassembled WGS sequence"/>
</dbReference>
<feature type="non-terminal residue" evidence="9">
    <location>
        <position position="316"/>
    </location>
</feature>
<dbReference type="OMA" id="PYWERTH"/>
<evidence type="ECO:0000256" key="5">
    <source>
        <dbReference type="ARBA" id="ARBA00023136"/>
    </source>
</evidence>
<dbReference type="PANTHER" id="PTHR13407:SF0">
    <property type="entry name" value="FI05221P"/>
    <property type="match status" value="1"/>
</dbReference>
<protein>
    <recommendedName>
        <fullName evidence="8">RING-type domain-containing protein</fullName>
    </recommendedName>
</protein>
<reference evidence="10" key="1">
    <citation type="journal article" date="2011" name="Genome Biol.">
        <title>Comparative genomics of the social amoebae Dictyostelium discoideum and Dictyostelium purpureum.</title>
        <authorList>
            <consortium name="US DOE Joint Genome Institute (JGI-PGF)"/>
            <person name="Sucgang R."/>
            <person name="Kuo A."/>
            <person name="Tian X."/>
            <person name="Salerno W."/>
            <person name="Parikh A."/>
            <person name="Feasley C.L."/>
            <person name="Dalin E."/>
            <person name="Tu H."/>
            <person name="Huang E."/>
            <person name="Barry K."/>
            <person name="Lindquist E."/>
            <person name="Shapiro H."/>
            <person name="Bruce D."/>
            <person name="Schmutz J."/>
            <person name="Salamov A."/>
            <person name="Fey P."/>
            <person name="Gaudet P."/>
            <person name="Anjard C."/>
            <person name="Babu M.M."/>
            <person name="Basu S."/>
            <person name="Bushmanova Y."/>
            <person name="van der Wel H."/>
            <person name="Katoh-Kurasawa M."/>
            <person name="Dinh C."/>
            <person name="Coutinho P.M."/>
            <person name="Saito T."/>
            <person name="Elias M."/>
            <person name="Schaap P."/>
            <person name="Kay R.R."/>
            <person name="Henrissat B."/>
            <person name="Eichinger L."/>
            <person name="Rivero F."/>
            <person name="Putnam N.H."/>
            <person name="West C.M."/>
            <person name="Loomis W.F."/>
            <person name="Chisholm R.L."/>
            <person name="Shaulsky G."/>
            <person name="Strassmann J.E."/>
            <person name="Queller D.C."/>
            <person name="Kuspa A."/>
            <person name="Grigoriev I.V."/>
        </authorList>
    </citation>
    <scope>NUCLEOTIDE SEQUENCE [LARGE SCALE GENOMIC DNA]</scope>
    <source>
        <strain evidence="10">QSDP1</strain>
    </source>
</reference>
<comment type="subcellular location">
    <subcellularLocation>
        <location evidence="1">Membrane</location>
        <topology evidence="1">Multi-pass membrane protein</topology>
    </subcellularLocation>
</comment>
<feature type="transmembrane region" description="Helical" evidence="7">
    <location>
        <begin position="294"/>
        <end position="315"/>
    </location>
</feature>
<feature type="transmembrane region" description="Helical" evidence="7">
    <location>
        <begin position="37"/>
        <end position="56"/>
    </location>
</feature>
<gene>
    <name evidence="9" type="ORF">DICPUDRAFT_34297</name>
</gene>
<feature type="transmembrane region" description="Helical" evidence="7">
    <location>
        <begin position="62"/>
        <end position="80"/>
    </location>
</feature>
<sequence>DNPGHEEFDALVFMLIIILIVALQVGLFIWKTNYSKSFIKVTLVGLWVFPILYSIYSGFIRFIIFSIIFSSMLGYLFYISTRQPLSRKTPKIIFMWFYSLYLISFIVSILTGFAIVLYAFGLKVLQFDSILTILFYSLYIGLLGRDVAEVCSDRIAIVLGLGGSTLPFTKIPDNYCAICSTNLKPVGSDASNKSLLISDITENKENSTTNKKDESEKIEKRLDKIMNAIFSEKPKKLSCGHMFHEWCIRGWLLVGKKNSCPHCNEKVDIKTTSENPWQSNSGIWATLLDSIRHLIVWNPILLFIAKLIIDFSHYFV</sequence>
<keyword evidence="10" id="KW-1185">Reference proteome</keyword>
<evidence type="ECO:0000313" key="10">
    <source>
        <dbReference type="Proteomes" id="UP000001064"/>
    </source>
</evidence>
<keyword evidence="6" id="KW-0863">Zinc-finger</keyword>
<evidence type="ECO:0000256" key="4">
    <source>
        <dbReference type="ARBA" id="ARBA00022989"/>
    </source>
</evidence>
<evidence type="ECO:0000256" key="7">
    <source>
        <dbReference type="SAM" id="Phobius"/>
    </source>
</evidence>
<dbReference type="GO" id="GO:0005789">
    <property type="term" value="C:endoplasmic reticulum membrane"/>
    <property type="evidence" value="ECO:0000318"/>
    <property type="project" value="GO_Central"/>
</dbReference>
<keyword evidence="6" id="KW-0862">Zinc</keyword>
<dbReference type="InParanoid" id="F0ZMC9"/>
<evidence type="ECO:0000256" key="1">
    <source>
        <dbReference type="ARBA" id="ARBA00004141"/>
    </source>
</evidence>
<evidence type="ECO:0000256" key="6">
    <source>
        <dbReference type="PROSITE-ProRule" id="PRU00175"/>
    </source>
</evidence>
<proteinExistence type="predicted"/>
<dbReference type="PANTHER" id="PTHR13407">
    <property type="entry name" value="RNF121 PROTEIN"/>
    <property type="match status" value="1"/>
</dbReference>
<dbReference type="RefSeq" id="XP_003288586.1">
    <property type="nucleotide sequence ID" value="XM_003288538.1"/>
</dbReference>
<dbReference type="InterPro" id="IPR013083">
    <property type="entry name" value="Znf_RING/FYVE/PHD"/>
</dbReference>
<dbReference type="OrthoDB" id="446635at2759"/>
<dbReference type="SUPFAM" id="SSF57850">
    <property type="entry name" value="RING/U-box"/>
    <property type="match status" value="1"/>
</dbReference>
<feature type="transmembrane region" description="Helical" evidence="7">
    <location>
        <begin position="12"/>
        <end position="30"/>
    </location>
</feature>
<dbReference type="AlphaFoldDB" id="F0ZMC9"/>
<dbReference type="InterPro" id="IPR040176">
    <property type="entry name" value="RNF121/RNF175"/>
</dbReference>
<dbReference type="GO" id="GO:0008270">
    <property type="term" value="F:zinc ion binding"/>
    <property type="evidence" value="ECO:0007669"/>
    <property type="project" value="UniProtKB-KW"/>
</dbReference>
<dbReference type="Pfam" id="PF13639">
    <property type="entry name" value="zf-RING_2"/>
    <property type="match status" value="1"/>
</dbReference>
<organism evidence="9 10">
    <name type="scientific">Dictyostelium purpureum</name>
    <name type="common">Slime mold</name>
    <dbReference type="NCBI Taxonomy" id="5786"/>
    <lineage>
        <taxon>Eukaryota</taxon>
        <taxon>Amoebozoa</taxon>
        <taxon>Evosea</taxon>
        <taxon>Eumycetozoa</taxon>
        <taxon>Dictyostelia</taxon>
        <taxon>Dictyosteliales</taxon>
        <taxon>Dictyosteliaceae</taxon>
        <taxon>Dictyostelium</taxon>
    </lineage>
</organism>
<keyword evidence="3" id="KW-0479">Metal-binding</keyword>
<dbReference type="VEuPathDB" id="AmoebaDB:DICPUDRAFT_34297"/>
<feature type="transmembrane region" description="Helical" evidence="7">
    <location>
        <begin position="124"/>
        <end position="144"/>
    </location>
</feature>
<dbReference type="InterPro" id="IPR001841">
    <property type="entry name" value="Znf_RING"/>
</dbReference>
<evidence type="ECO:0000313" key="9">
    <source>
        <dbReference type="EMBL" id="EGC34894.1"/>
    </source>
</evidence>
<dbReference type="GO" id="GO:0036503">
    <property type="term" value="P:ERAD pathway"/>
    <property type="evidence" value="ECO:0000318"/>
    <property type="project" value="GO_Central"/>
</dbReference>
<evidence type="ECO:0000256" key="2">
    <source>
        <dbReference type="ARBA" id="ARBA00022692"/>
    </source>
</evidence>
<keyword evidence="2 7" id="KW-0812">Transmembrane</keyword>
<dbReference type="GO" id="GO:0000139">
    <property type="term" value="C:Golgi membrane"/>
    <property type="evidence" value="ECO:0000318"/>
    <property type="project" value="GO_Central"/>
</dbReference>
<dbReference type="Gene3D" id="3.30.40.10">
    <property type="entry name" value="Zinc/RING finger domain, C3HC4 (zinc finger)"/>
    <property type="match status" value="1"/>
</dbReference>
<accession>F0ZMC9</accession>
<dbReference type="SMART" id="SM00184">
    <property type="entry name" value="RING"/>
    <property type="match status" value="1"/>
</dbReference>
<evidence type="ECO:0000256" key="3">
    <source>
        <dbReference type="ARBA" id="ARBA00022723"/>
    </source>
</evidence>
<dbReference type="GO" id="GO:0061630">
    <property type="term" value="F:ubiquitin protein ligase activity"/>
    <property type="evidence" value="ECO:0000318"/>
    <property type="project" value="GO_Central"/>
</dbReference>
<feature type="transmembrane region" description="Helical" evidence="7">
    <location>
        <begin position="92"/>
        <end position="118"/>
    </location>
</feature>
<dbReference type="KEGG" id="dpp:DICPUDRAFT_34297"/>
<dbReference type="FunCoup" id="F0ZMC9">
    <property type="interactions" value="236"/>
</dbReference>
<name>F0ZMC9_DICPU</name>
<keyword evidence="5 7" id="KW-0472">Membrane</keyword>
<dbReference type="GeneID" id="10502004"/>
<keyword evidence="4 7" id="KW-1133">Transmembrane helix</keyword>
<dbReference type="eggNOG" id="KOG1734">
    <property type="taxonomic scope" value="Eukaryota"/>
</dbReference>
<dbReference type="PROSITE" id="PS50089">
    <property type="entry name" value="ZF_RING_2"/>
    <property type="match status" value="1"/>
</dbReference>